<accession>A0A4C1TGP1</accession>
<protein>
    <submittedName>
        <fullName evidence="1">Uncharacterized protein</fullName>
    </submittedName>
</protein>
<dbReference type="EMBL" id="BGZK01000051">
    <property type="protein sequence ID" value="GBP12471.1"/>
    <property type="molecule type" value="Genomic_DNA"/>
</dbReference>
<evidence type="ECO:0000313" key="1">
    <source>
        <dbReference type="EMBL" id="GBP12471.1"/>
    </source>
</evidence>
<dbReference type="AlphaFoldDB" id="A0A4C1TGP1"/>
<gene>
    <name evidence="1" type="ORF">EVAR_75874_1</name>
</gene>
<keyword evidence="2" id="KW-1185">Reference proteome</keyword>
<reference evidence="1 2" key="1">
    <citation type="journal article" date="2019" name="Commun. Biol.">
        <title>The bagworm genome reveals a unique fibroin gene that provides high tensile strength.</title>
        <authorList>
            <person name="Kono N."/>
            <person name="Nakamura H."/>
            <person name="Ohtoshi R."/>
            <person name="Tomita M."/>
            <person name="Numata K."/>
            <person name="Arakawa K."/>
        </authorList>
    </citation>
    <scope>NUCLEOTIDE SEQUENCE [LARGE SCALE GENOMIC DNA]</scope>
</reference>
<comment type="caution">
    <text evidence="1">The sequence shown here is derived from an EMBL/GenBank/DDBJ whole genome shotgun (WGS) entry which is preliminary data.</text>
</comment>
<evidence type="ECO:0000313" key="2">
    <source>
        <dbReference type="Proteomes" id="UP000299102"/>
    </source>
</evidence>
<name>A0A4C1TGP1_EUMVA</name>
<dbReference type="OrthoDB" id="8193815at2759"/>
<proteinExistence type="predicted"/>
<dbReference type="Proteomes" id="UP000299102">
    <property type="component" value="Unassembled WGS sequence"/>
</dbReference>
<sequence>MTIYQKKSKTRSDPHSERWKGACRCSVEWTKVMDALTHALKLKWKWAAHIARMSDNRWTKRTTSWRGPDGKRSIGRPYARWSDDIKGVAGNWLEEGNNREKWAEMEEAFTQKGLHSDSF</sequence>
<organism evidence="1 2">
    <name type="scientific">Eumeta variegata</name>
    <name type="common">Bagworm moth</name>
    <name type="synonym">Eumeta japonica</name>
    <dbReference type="NCBI Taxonomy" id="151549"/>
    <lineage>
        <taxon>Eukaryota</taxon>
        <taxon>Metazoa</taxon>
        <taxon>Ecdysozoa</taxon>
        <taxon>Arthropoda</taxon>
        <taxon>Hexapoda</taxon>
        <taxon>Insecta</taxon>
        <taxon>Pterygota</taxon>
        <taxon>Neoptera</taxon>
        <taxon>Endopterygota</taxon>
        <taxon>Lepidoptera</taxon>
        <taxon>Glossata</taxon>
        <taxon>Ditrysia</taxon>
        <taxon>Tineoidea</taxon>
        <taxon>Psychidae</taxon>
        <taxon>Oiketicinae</taxon>
        <taxon>Eumeta</taxon>
    </lineage>
</organism>